<gene>
    <name evidence="1" type="ORF">CLV40_107273</name>
</gene>
<accession>A0A2S6GQZ7</accession>
<dbReference type="EMBL" id="PTIX01000007">
    <property type="protein sequence ID" value="PPK67607.1"/>
    <property type="molecule type" value="Genomic_DNA"/>
</dbReference>
<organism evidence="1 2">
    <name type="scientific">Actinokineospora auranticolor</name>
    <dbReference type="NCBI Taxonomy" id="155976"/>
    <lineage>
        <taxon>Bacteria</taxon>
        <taxon>Bacillati</taxon>
        <taxon>Actinomycetota</taxon>
        <taxon>Actinomycetes</taxon>
        <taxon>Pseudonocardiales</taxon>
        <taxon>Pseudonocardiaceae</taxon>
        <taxon>Actinokineospora</taxon>
    </lineage>
</organism>
<dbReference type="OrthoDB" id="3694711at2"/>
<dbReference type="RefSeq" id="WP_104479691.1">
    <property type="nucleotide sequence ID" value="NZ_CP154825.1"/>
</dbReference>
<name>A0A2S6GQZ7_9PSEU</name>
<dbReference type="AlphaFoldDB" id="A0A2S6GQZ7"/>
<dbReference type="Proteomes" id="UP000239203">
    <property type="component" value="Unassembled WGS sequence"/>
</dbReference>
<evidence type="ECO:0000313" key="2">
    <source>
        <dbReference type="Proteomes" id="UP000239203"/>
    </source>
</evidence>
<keyword evidence="2" id="KW-1185">Reference proteome</keyword>
<protein>
    <submittedName>
        <fullName evidence="1">Uncharacterized protein</fullName>
    </submittedName>
</protein>
<comment type="caution">
    <text evidence="1">The sequence shown here is derived from an EMBL/GenBank/DDBJ whole genome shotgun (WGS) entry which is preliminary data.</text>
</comment>
<evidence type="ECO:0000313" key="1">
    <source>
        <dbReference type="EMBL" id="PPK67607.1"/>
    </source>
</evidence>
<proteinExistence type="predicted"/>
<reference evidence="1 2" key="1">
    <citation type="submission" date="2018-02" db="EMBL/GenBank/DDBJ databases">
        <title>Genomic Encyclopedia of Archaeal and Bacterial Type Strains, Phase II (KMG-II): from individual species to whole genera.</title>
        <authorList>
            <person name="Goeker M."/>
        </authorList>
    </citation>
    <scope>NUCLEOTIDE SEQUENCE [LARGE SCALE GENOMIC DNA]</scope>
    <source>
        <strain evidence="1 2">YU 961-1</strain>
    </source>
</reference>
<sequence>MPAERPLAALIDELDHPGPLRGATVLDTIQGALASGTESWQTALADLDAGGDAVDALDLVADAYDLTRALGEATREATEMISLGVDTPTHHFLVAVVPLRRELVRANARPTTQLRRAVALERRGQSRWRGPEGRAAAMVDRDLQLEEVRVTAKTLLDDIADLTTHYTRWRTGR</sequence>